<dbReference type="Proteomes" id="UP001196413">
    <property type="component" value="Unassembled WGS sequence"/>
</dbReference>
<feature type="signal peptide" evidence="1">
    <location>
        <begin position="1"/>
        <end position="22"/>
    </location>
</feature>
<gene>
    <name evidence="2" type="ORF">KIN20_001158</name>
</gene>
<protein>
    <submittedName>
        <fullName evidence="2">Uncharacterized protein</fullName>
    </submittedName>
</protein>
<keyword evidence="3" id="KW-1185">Reference proteome</keyword>
<dbReference type="EMBL" id="JAHQIW010000163">
    <property type="protein sequence ID" value="KAJ1346384.1"/>
    <property type="molecule type" value="Genomic_DNA"/>
</dbReference>
<sequence length="120" mass="13518">MTPLVVSMRILLFGCLIALVNSEKNFEEKLKEGSELLKNDPSAGDTMHFLEKLHSMEEEIKEDFGTSDELNADVVEAIKKYADMEQAHIKPLGDTIEEVNRNSKVDIALYQGDIMLTKFA</sequence>
<evidence type="ECO:0000256" key="1">
    <source>
        <dbReference type="SAM" id="SignalP"/>
    </source>
</evidence>
<accession>A0AAD5MED4</accession>
<name>A0AAD5MED4_PARTN</name>
<comment type="caution">
    <text evidence="2">The sequence shown here is derived from an EMBL/GenBank/DDBJ whole genome shotgun (WGS) entry which is preliminary data.</text>
</comment>
<feature type="chain" id="PRO_5042176973" evidence="1">
    <location>
        <begin position="23"/>
        <end position="120"/>
    </location>
</feature>
<dbReference type="AlphaFoldDB" id="A0AAD5MED4"/>
<proteinExistence type="predicted"/>
<evidence type="ECO:0000313" key="2">
    <source>
        <dbReference type="EMBL" id="KAJ1346384.1"/>
    </source>
</evidence>
<evidence type="ECO:0000313" key="3">
    <source>
        <dbReference type="Proteomes" id="UP001196413"/>
    </source>
</evidence>
<organism evidence="2 3">
    <name type="scientific">Parelaphostrongylus tenuis</name>
    <name type="common">Meningeal worm</name>
    <dbReference type="NCBI Taxonomy" id="148309"/>
    <lineage>
        <taxon>Eukaryota</taxon>
        <taxon>Metazoa</taxon>
        <taxon>Ecdysozoa</taxon>
        <taxon>Nematoda</taxon>
        <taxon>Chromadorea</taxon>
        <taxon>Rhabditida</taxon>
        <taxon>Rhabditina</taxon>
        <taxon>Rhabditomorpha</taxon>
        <taxon>Strongyloidea</taxon>
        <taxon>Metastrongylidae</taxon>
        <taxon>Parelaphostrongylus</taxon>
    </lineage>
</organism>
<keyword evidence="1" id="KW-0732">Signal</keyword>
<reference evidence="2" key="1">
    <citation type="submission" date="2021-06" db="EMBL/GenBank/DDBJ databases">
        <title>Parelaphostrongylus tenuis whole genome reference sequence.</title>
        <authorList>
            <person name="Garwood T.J."/>
            <person name="Larsen P.A."/>
            <person name="Fountain-Jones N.M."/>
            <person name="Garbe J.R."/>
            <person name="Macchietto M.G."/>
            <person name="Kania S.A."/>
            <person name="Gerhold R.W."/>
            <person name="Richards J.E."/>
            <person name="Wolf T.M."/>
        </authorList>
    </citation>
    <scope>NUCLEOTIDE SEQUENCE</scope>
    <source>
        <strain evidence="2">MNPRO001-30</strain>
        <tissue evidence="2">Meninges</tissue>
    </source>
</reference>